<accession>A0A3Q0J962</accession>
<dbReference type="STRING" id="121845.A0A3Q0J962"/>
<evidence type="ECO:0000313" key="7">
    <source>
        <dbReference type="Proteomes" id="UP000079169"/>
    </source>
</evidence>
<evidence type="ECO:0000313" key="8">
    <source>
        <dbReference type="RefSeq" id="XP_026685032.1"/>
    </source>
</evidence>
<keyword evidence="4" id="KW-0732">Signal</keyword>
<evidence type="ECO:0000256" key="2">
    <source>
        <dbReference type="ARBA" id="ARBA00022645"/>
    </source>
</evidence>
<dbReference type="PANTHER" id="PTHR11802">
    <property type="entry name" value="SERINE PROTEASE FAMILY S10 SERINE CARBOXYPEPTIDASE"/>
    <property type="match status" value="1"/>
</dbReference>
<organism evidence="7 8">
    <name type="scientific">Diaphorina citri</name>
    <name type="common">Asian citrus psyllid</name>
    <dbReference type="NCBI Taxonomy" id="121845"/>
    <lineage>
        <taxon>Eukaryota</taxon>
        <taxon>Metazoa</taxon>
        <taxon>Ecdysozoa</taxon>
        <taxon>Arthropoda</taxon>
        <taxon>Hexapoda</taxon>
        <taxon>Insecta</taxon>
        <taxon>Pterygota</taxon>
        <taxon>Neoptera</taxon>
        <taxon>Paraneoptera</taxon>
        <taxon>Hemiptera</taxon>
        <taxon>Sternorrhyncha</taxon>
        <taxon>Psylloidea</taxon>
        <taxon>Psyllidae</taxon>
        <taxon>Diaphorininae</taxon>
        <taxon>Diaphorina</taxon>
    </lineage>
</organism>
<dbReference type="GO" id="GO:0006508">
    <property type="term" value="P:proteolysis"/>
    <property type="evidence" value="ECO:0007669"/>
    <property type="project" value="UniProtKB-KW"/>
</dbReference>
<reference evidence="8" key="1">
    <citation type="submission" date="2025-08" db="UniProtKB">
        <authorList>
            <consortium name="RefSeq"/>
        </authorList>
    </citation>
    <scope>IDENTIFICATION</scope>
</reference>
<dbReference type="Pfam" id="PF00450">
    <property type="entry name" value="Peptidase_S10"/>
    <property type="match status" value="1"/>
</dbReference>
<dbReference type="InterPro" id="IPR001563">
    <property type="entry name" value="Peptidase_S10"/>
</dbReference>
<dbReference type="Gene3D" id="3.40.50.1820">
    <property type="entry name" value="alpha/beta hydrolase"/>
    <property type="match status" value="1"/>
</dbReference>
<evidence type="ECO:0000256" key="3">
    <source>
        <dbReference type="ARBA" id="ARBA00022670"/>
    </source>
</evidence>
<keyword evidence="6" id="KW-0325">Glycoprotein</keyword>
<dbReference type="GeneID" id="103516979"/>
<dbReference type="AlphaFoldDB" id="A0A3Q0J962"/>
<proteinExistence type="inferred from homology"/>
<dbReference type="Proteomes" id="UP000079169">
    <property type="component" value="Unplaced"/>
</dbReference>
<dbReference type="RefSeq" id="XP_026685032.1">
    <property type="nucleotide sequence ID" value="XM_026829231.1"/>
</dbReference>
<sequence>MFPFMTGEDGVVRVNDNDLTQYANILMVDNTRVGFSHTLDPTYMVTDYDMLAEELYAALTQFFLLFPDVKRSVYIGGTSAAAFKIPPLGEMILRRNRTVVDLSGVIIGDGFVDLETDVSKVGDYMYNFGLIEKAVARNTSNTLEALHATSKAGNSELTTYYFIAGISDEINKRIGFKNMDQQDIMQAFRFHDHWLDFIELPEIRAKLHVGQLPYTVIYGPAEKFFGIYLGKRPRDRLEYILNKRIPLLKYHGQYDGILTYQSSIATLYNLDWYGQNCLRTKQFRRSQVWVSGQLFGYIRRCFGLWEVLAIQSPHVVQLKKPKALWLMAYRFMKNTTSQGSAPHGFDSHRGRNLF</sequence>
<dbReference type="InterPro" id="IPR029058">
    <property type="entry name" value="AB_hydrolase_fold"/>
</dbReference>
<dbReference type="KEGG" id="dci:103516979"/>
<dbReference type="PaxDb" id="121845-A0A3Q0J962"/>
<comment type="similarity">
    <text evidence="1">Belongs to the peptidase S10 family.</text>
</comment>
<dbReference type="GO" id="GO:0004185">
    <property type="term" value="F:serine-type carboxypeptidase activity"/>
    <property type="evidence" value="ECO:0007669"/>
    <property type="project" value="InterPro"/>
</dbReference>
<dbReference type="SUPFAM" id="SSF53474">
    <property type="entry name" value="alpha/beta-Hydrolases"/>
    <property type="match status" value="1"/>
</dbReference>
<gene>
    <name evidence="8" type="primary">LOC103516979</name>
</gene>
<dbReference type="PANTHER" id="PTHR11802:SF472">
    <property type="entry name" value="SERINE CARBOXYPEPTIDASE CPVL-RELATED"/>
    <property type="match status" value="1"/>
</dbReference>
<keyword evidence="5" id="KW-0378">Hydrolase</keyword>
<keyword evidence="7" id="KW-1185">Reference proteome</keyword>
<protein>
    <submittedName>
        <fullName evidence="8">Probable serine carboxypeptidase CPVL isoform X1</fullName>
    </submittedName>
</protein>
<name>A0A3Q0J962_DIACI</name>
<keyword evidence="3" id="KW-0645">Protease</keyword>
<evidence type="ECO:0000256" key="1">
    <source>
        <dbReference type="ARBA" id="ARBA00009431"/>
    </source>
</evidence>
<keyword evidence="2 8" id="KW-0121">Carboxypeptidase</keyword>
<evidence type="ECO:0000256" key="4">
    <source>
        <dbReference type="ARBA" id="ARBA00022729"/>
    </source>
</evidence>
<evidence type="ECO:0000256" key="5">
    <source>
        <dbReference type="ARBA" id="ARBA00022801"/>
    </source>
</evidence>
<evidence type="ECO:0000256" key="6">
    <source>
        <dbReference type="ARBA" id="ARBA00023180"/>
    </source>
</evidence>